<dbReference type="AlphaFoldDB" id="A0A2K8YXT1"/>
<dbReference type="Proteomes" id="UP000232883">
    <property type="component" value="Chromosome"/>
</dbReference>
<keyword evidence="2" id="KW-1185">Reference proteome</keyword>
<evidence type="ECO:0000313" key="2">
    <source>
        <dbReference type="Proteomes" id="UP000232883"/>
    </source>
</evidence>
<organism evidence="1 2">
    <name type="scientific">Spirosoma pollinicola</name>
    <dbReference type="NCBI Taxonomy" id="2057025"/>
    <lineage>
        <taxon>Bacteria</taxon>
        <taxon>Pseudomonadati</taxon>
        <taxon>Bacteroidota</taxon>
        <taxon>Cytophagia</taxon>
        <taxon>Cytophagales</taxon>
        <taxon>Cytophagaceae</taxon>
        <taxon>Spirosoma</taxon>
    </lineage>
</organism>
<sequence length="471" mass="53133">METLRDIGYTIETAVADIIDNSISAGAHDIYVDFIWQGASSYISIRDSGHGMSEAELVTALRPGSRNPNEPRDPSDLGRFGLGLKTASFSQCRKVTVFSKPEGSSVCYWAWDLDYVADTGFWNLVKPEPAYGLPVLLNQQKSGTIVLWELLDRVVTNAPANDEKAHAQFLSIADTVKQHLAMVFHRFLERGRFKLYFNENPIKPWDPFLKGADGAQPCGEEFYQNGAVSVKGYVLPYHKRLTTDKFAEAGGSRGWNDLQGFYIYRNERLLVAGSWLGMFKKEEHVKLARIQVDIPNTLDTDWHIDVKKSMAHPPYGSAGPLKTFAKAVRDKAIAVYRNVGRINNPGIPIAHQELWLERKRHDKRHYEINRHHPLVTAFIAKYPDAGSALNNLLKFVEETIPIRSIMIRETESPEEQAQPFEQVSHEPIKQAASAMFQAQCAKGKTPDEARNLIFSIHPFSLFPEYVQSLTC</sequence>
<keyword evidence="1" id="KW-0547">Nucleotide-binding</keyword>
<dbReference type="Pfam" id="PF13589">
    <property type="entry name" value="HATPase_c_3"/>
    <property type="match status" value="1"/>
</dbReference>
<dbReference type="OrthoDB" id="9813438at2"/>
<accession>A0A2K8YXT1</accession>
<gene>
    <name evidence="1" type="ORF">CWM47_11695</name>
</gene>
<dbReference type="Gene3D" id="3.30.565.10">
    <property type="entry name" value="Histidine kinase-like ATPase, C-terminal domain"/>
    <property type="match status" value="1"/>
</dbReference>
<proteinExistence type="predicted"/>
<dbReference type="RefSeq" id="WP_100988148.1">
    <property type="nucleotide sequence ID" value="NZ_CP025096.1"/>
</dbReference>
<dbReference type="InterPro" id="IPR036890">
    <property type="entry name" value="HATPase_C_sf"/>
</dbReference>
<dbReference type="SUPFAM" id="SSF55874">
    <property type="entry name" value="ATPase domain of HSP90 chaperone/DNA topoisomerase II/histidine kinase"/>
    <property type="match status" value="1"/>
</dbReference>
<reference evidence="1 2" key="1">
    <citation type="submission" date="2017-11" db="EMBL/GenBank/DDBJ databases">
        <title>Taxonomic description and genome sequences of Spirosoma HA7 sp. nov., isolated from pollen microhabitat of Corylus avellana.</title>
        <authorList>
            <person name="Ambika Manirajan B."/>
            <person name="Suarez C."/>
            <person name="Ratering S."/>
            <person name="Geissler-Plaum R."/>
            <person name="Cardinale M."/>
            <person name="Sylvia S."/>
        </authorList>
    </citation>
    <scope>NUCLEOTIDE SEQUENCE [LARGE SCALE GENOMIC DNA]</scope>
    <source>
        <strain evidence="1 2">HA7</strain>
    </source>
</reference>
<keyword evidence="1" id="KW-0067">ATP-binding</keyword>
<dbReference type="GO" id="GO:0005524">
    <property type="term" value="F:ATP binding"/>
    <property type="evidence" value="ECO:0007669"/>
    <property type="project" value="UniProtKB-KW"/>
</dbReference>
<protein>
    <submittedName>
        <fullName evidence="1">ATP-binding protein</fullName>
    </submittedName>
</protein>
<dbReference type="KEGG" id="spir:CWM47_11695"/>
<dbReference type="EMBL" id="CP025096">
    <property type="protein sequence ID" value="AUD02431.1"/>
    <property type="molecule type" value="Genomic_DNA"/>
</dbReference>
<evidence type="ECO:0000313" key="1">
    <source>
        <dbReference type="EMBL" id="AUD02431.1"/>
    </source>
</evidence>
<name>A0A2K8YXT1_9BACT</name>